<comment type="caution">
    <text evidence="2">The sequence shown here is derived from an EMBL/GenBank/DDBJ whole genome shotgun (WGS) entry which is preliminary data.</text>
</comment>
<evidence type="ECO:0008006" key="4">
    <source>
        <dbReference type="Google" id="ProtNLM"/>
    </source>
</evidence>
<dbReference type="Gene3D" id="3.40.50.300">
    <property type="entry name" value="P-loop containing nucleotide triphosphate hydrolases"/>
    <property type="match status" value="1"/>
</dbReference>
<dbReference type="Proteomes" id="UP001139293">
    <property type="component" value="Unassembled WGS sequence"/>
</dbReference>
<dbReference type="AlphaFoldDB" id="A0A9X1Z8I2"/>
<evidence type="ECO:0000313" key="3">
    <source>
        <dbReference type="Proteomes" id="UP001139293"/>
    </source>
</evidence>
<evidence type="ECO:0000313" key="2">
    <source>
        <dbReference type="EMBL" id="MCL1137499.1"/>
    </source>
</evidence>
<proteinExistence type="predicted"/>
<sequence>MSYAKALTVDELKEASIASRLQTNQRSSSGLKVKPPLVNLLERQDLWLGEQWQHQNEAYCTGFSLLNKHLADNGWPKQGVCECLYDNPGQGELTLVLPLLQQLIGQGVVSQTLASEQHSKVSKTSATDTNHAEPLVMLVAPPYIPNPQALELQGIEVERLIWIDSSDRKEQLWAIEQALSSGAVPLVLAWLDYLSITESRRLQLAAEKGQALCLLYLPSKLADNSHPVNLRLTLKRSFFSRKQMSTKVTANTQLFSQEQTKKRVNANSGNTIRAVEHCGDSNINIIKRRGGWPSKAFSLSLLPPHLQESLLGTANYLTPRLAAEVLADVEPHRVTTDKDLQIEQTFKLSIVNNASHLAPN</sequence>
<evidence type="ECO:0000256" key="1">
    <source>
        <dbReference type="ARBA" id="ARBA00022763"/>
    </source>
</evidence>
<name>A0A9X1Z8I2_9GAMM</name>
<dbReference type="EMBL" id="JAKILB010000001">
    <property type="protein sequence ID" value="MCL1137499.1"/>
    <property type="molecule type" value="Genomic_DNA"/>
</dbReference>
<dbReference type="RefSeq" id="WP_248948542.1">
    <property type="nucleotide sequence ID" value="NZ_JAKILB010000001.1"/>
</dbReference>
<dbReference type="SUPFAM" id="SSF52540">
    <property type="entry name" value="P-loop containing nucleoside triphosphate hydrolases"/>
    <property type="match status" value="1"/>
</dbReference>
<protein>
    <recommendedName>
        <fullName evidence="4">Translesion DNA synthesis-associated protein ImuA</fullName>
    </recommendedName>
</protein>
<accession>A0A9X1Z8I2</accession>
<keyword evidence="3" id="KW-1185">Reference proteome</keyword>
<keyword evidence="1" id="KW-0227">DNA damage</keyword>
<organism evidence="2 3">
    <name type="scientific">Shewanella pneumatophori</name>
    <dbReference type="NCBI Taxonomy" id="314092"/>
    <lineage>
        <taxon>Bacteria</taxon>
        <taxon>Pseudomonadati</taxon>
        <taxon>Pseudomonadota</taxon>
        <taxon>Gammaproteobacteria</taxon>
        <taxon>Alteromonadales</taxon>
        <taxon>Shewanellaceae</taxon>
        <taxon>Shewanella</taxon>
    </lineage>
</organism>
<dbReference type="GO" id="GO:0006281">
    <property type="term" value="P:DNA repair"/>
    <property type="evidence" value="ECO:0007669"/>
    <property type="project" value="TreeGrafter"/>
</dbReference>
<dbReference type="PANTHER" id="PTHR35369">
    <property type="entry name" value="BLR3025 PROTEIN-RELATED"/>
    <property type="match status" value="1"/>
</dbReference>
<reference evidence="2" key="1">
    <citation type="submission" date="2022-01" db="EMBL/GenBank/DDBJ databases">
        <title>Whole genome-based taxonomy of the Shewanellaceae.</title>
        <authorList>
            <person name="Martin-Rodriguez A.J."/>
        </authorList>
    </citation>
    <scope>NUCLEOTIDE SEQUENCE</scope>
    <source>
        <strain evidence="2">KCTC 23973</strain>
    </source>
</reference>
<dbReference type="InterPro" id="IPR027417">
    <property type="entry name" value="P-loop_NTPase"/>
</dbReference>
<dbReference type="InterPro" id="IPR050356">
    <property type="entry name" value="SulA_CellDiv_inhibitor"/>
</dbReference>
<dbReference type="PANTHER" id="PTHR35369:SF3">
    <property type="entry name" value="TRANSLESION DNA SYNTHESIS-ASSOCIATED PROTEIN IMUA"/>
    <property type="match status" value="1"/>
</dbReference>
<gene>
    <name evidence="2" type="ORF">L2740_02895</name>
</gene>